<dbReference type="SUPFAM" id="SSF55205">
    <property type="entry name" value="EPT/RTPC-like"/>
    <property type="match status" value="1"/>
</dbReference>
<dbReference type="PANTHER" id="PTHR11096">
    <property type="entry name" value="RNA 3' TERMINAL PHOSPHATE CYCLASE"/>
    <property type="match status" value="1"/>
</dbReference>
<geneLocation type="plasmid" evidence="10">
    <name>pob3b1</name>
</geneLocation>
<dbReference type="InterPro" id="IPR013792">
    <property type="entry name" value="RNA3'P_cycl/enolpyr_Trfase_a/b"/>
</dbReference>
<evidence type="ECO:0000256" key="4">
    <source>
        <dbReference type="ARBA" id="ARBA00024481"/>
    </source>
</evidence>
<dbReference type="HAMAP" id="MF_00200">
    <property type="entry name" value="RTC"/>
    <property type="match status" value="1"/>
</dbReference>
<keyword evidence="2 5" id="KW-0436">Ligase</keyword>
<organism evidence="9 10">
    <name type="scientific">Methylosinus trichosporium (strain ATCC 35070 / NCIMB 11131 / UNIQEM 75 / OB3b)</name>
    <dbReference type="NCBI Taxonomy" id="595536"/>
    <lineage>
        <taxon>Bacteria</taxon>
        <taxon>Pseudomonadati</taxon>
        <taxon>Pseudomonadota</taxon>
        <taxon>Alphaproteobacteria</taxon>
        <taxon>Hyphomicrobiales</taxon>
        <taxon>Methylocystaceae</taxon>
        <taxon>Methylosinus</taxon>
    </lineage>
</organism>
<comment type="function">
    <text evidence="5">Catalyzes the conversion of 3'-phosphate to a 2',3'-cyclic phosphodiester at the end of RNA. The mechanism of action of the enzyme occurs in 3 steps: (A) adenylation of the enzyme by ATP; (B) transfer of adenylate to an RNA-N3'P to produce RNA-N3'PP5'A; (C) and attack of the adjacent 2'-hydroxyl on the 3'-phosphorus in the diester linkage to produce the cyclic end product. The biological role of this enzyme is unknown but it is likely to function in some aspects of cellular RNA processing.</text>
</comment>
<dbReference type="InterPro" id="IPR017770">
    <property type="entry name" value="RNA3'_term_phos_cyc_type_1"/>
</dbReference>
<dbReference type="GO" id="GO:0005737">
    <property type="term" value="C:cytoplasm"/>
    <property type="evidence" value="ECO:0007669"/>
    <property type="project" value="UniProtKB-SubCell"/>
</dbReference>
<dbReference type="SUPFAM" id="SSF52913">
    <property type="entry name" value="RNA 3'-terminal phosphate cyclase, RPTC, insert domain"/>
    <property type="match status" value="1"/>
</dbReference>
<keyword evidence="9" id="KW-0614">Plasmid</keyword>
<evidence type="ECO:0000313" key="10">
    <source>
        <dbReference type="Proteomes" id="UP000230709"/>
    </source>
</evidence>
<feature type="binding site" evidence="5">
    <location>
        <begin position="282"/>
        <end position="286"/>
    </location>
    <ligand>
        <name>ATP</name>
        <dbReference type="ChEBI" id="CHEBI:30616"/>
    </ligand>
</feature>
<evidence type="ECO:0000313" key="9">
    <source>
        <dbReference type="EMBL" id="ATQ70538.1"/>
    </source>
</evidence>
<dbReference type="InterPro" id="IPR037136">
    <property type="entry name" value="RNA3'_phos_cyclase_dom_sf"/>
</dbReference>
<evidence type="ECO:0000256" key="2">
    <source>
        <dbReference type="ARBA" id="ARBA00022598"/>
    </source>
</evidence>
<evidence type="ECO:0000256" key="1">
    <source>
        <dbReference type="ARBA" id="ARBA00009206"/>
    </source>
</evidence>
<evidence type="ECO:0000259" key="7">
    <source>
        <dbReference type="Pfam" id="PF01137"/>
    </source>
</evidence>
<evidence type="ECO:0000256" key="3">
    <source>
        <dbReference type="ARBA" id="ARBA00022741"/>
    </source>
</evidence>
<evidence type="ECO:0000259" key="8">
    <source>
        <dbReference type="Pfam" id="PF05189"/>
    </source>
</evidence>
<comment type="catalytic activity">
    <reaction evidence="4 5">
        <text>a 3'-end 3'-phospho-ribonucleotide-RNA + ATP = a 3'-end 2',3'-cyclophospho-ribonucleotide-RNA + AMP + diphosphate</text>
        <dbReference type="Rhea" id="RHEA:23976"/>
        <dbReference type="Rhea" id="RHEA-COMP:10463"/>
        <dbReference type="Rhea" id="RHEA-COMP:10464"/>
        <dbReference type="ChEBI" id="CHEBI:30616"/>
        <dbReference type="ChEBI" id="CHEBI:33019"/>
        <dbReference type="ChEBI" id="CHEBI:83062"/>
        <dbReference type="ChEBI" id="CHEBI:83064"/>
        <dbReference type="ChEBI" id="CHEBI:456215"/>
        <dbReference type="EC" id="6.5.1.4"/>
    </reaction>
</comment>
<keyword evidence="5" id="KW-0067">ATP-binding</keyword>
<name>A0A2D2D6A4_METT3</name>
<dbReference type="InterPro" id="IPR000228">
    <property type="entry name" value="RNA3'_term_phos_cyc"/>
</dbReference>
<dbReference type="KEGG" id="mtw:CQW49_21260"/>
<evidence type="ECO:0000256" key="5">
    <source>
        <dbReference type="HAMAP-Rule" id="MF_00200"/>
    </source>
</evidence>
<comment type="subcellular location">
    <subcellularLocation>
        <location evidence="5">Cytoplasm</location>
    </subcellularLocation>
</comment>
<accession>A0A2D2D6A4</accession>
<dbReference type="InterPro" id="IPR013791">
    <property type="entry name" value="RNA3'-term_phos_cycl_insert"/>
</dbReference>
<keyword evidence="5" id="KW-0963">Cytoplasm</keyword>
<comment type="similarity">
    <text evidence="1 5">Belongs to the RNA 3'-terminal cyclase family. Type 1 subfamily.</text>
</comment>
<gene>
    <name evidence="5" type="primary">rtcA</name>
    <name evidence="9" type="ORF">CQW49_21260</name>
</gene>
<feature type="domain" description="RNA 3'-terminal phosphate cyclase" evidence="7">
    <location>
        <begin position="9"/>
        <end position="323"/>
    </location>
</feature>
<dbReference type="Pfam" id="PF01137">
    <property type="entry name" value="RTC"/>
    <property type="match status" value="1"/>
</dbReference>
<feature type="domain" description="RNA 3'-terminal phosphate cyclase insert" evidence="8">
    <location>
        <begin position="181"/>
        <end position="273"/>
    </location>
</feature>
<dbReference type="Proteomes" id="UP000230709">
    <property type="component" value="Plasmid pOB3b1"/>
</dbReference>
<evidence type="ECO:0000256" key="6">
    <source>
        <dbReference type="NCBIfam" id="TIGR03399"/>
    </source>
</evidence>
<proteinExistence type="inferred from homology"/>
<dbReference type="Pfam" id="PF05189">
    <property type="entry name" value="RTC_insert"/>
    <property type="match status" value="1"/>
</dbReference>
<dbReference type="EC" id="6.5.1.4" evidence="5 6"/>
<dbReference type="Gene3D" id="3.30.360.20">
    <property type="entry name" value="RNA 3'-terminal phosphate cyclase, insert domain"/>
    <property type="match status" value="1"/>
</dbReference>
<dbReference type="InterPro" id="IPR036553">
    <property type="entry name" value="RPTC_insert"/>
</dbReference>
<feature type="binding site" evidence="5">
    <location>
        <position position="100"/>
    </location>
    <ligand>
        <name>ATP</name>
        <dbReference type="ChEBI" id="CHEBI:30616"/>
    </ligand>
</feature>
<dbReference type="InterPro" id="IPR023797">
    <property type="entry name" value="RNA3'_phos_cyclase_dom"/>
</dbReference>
<dbReference type="GO" id="GO:0005524">
    <property type="term" value="F:ATP binding"/>
    <property type="evidence" value="ECO:0007669"/>
    <property type="project" value="UniProtKB-KW"/>
</dbReference>
<protein>
    <recommendedName>
        <fullName evidence="5 6">RNA 3'-terminal phosphate cyclase</fullName>
        <shortName evidence="5">RNA cyclase</shortName>
        <shortName evidence="5">RNA-3'-phosphate cyclase</shortName>
        <ecNumber evidence="5 6">6.5.1.4</ecNumber>
    </recommendedName>
</protein>
<keyword evidence="3 5" id="KW-0547">Nucleotide-binding</keyword>
<dbReference type="EMBL" id="CP023738">
    <property type="protein sequence ID" value="ATQ70538.1"/>
    <property type="molecule type" value="Genomic_DNA"/>
</dbReference>
<dbReference type="PIRSF" id="PIRSF005378">
    <property type="entry name" value="RNA3'_term_phos_cycl_euk"/>
    <property type="match status" value="1"/>
</dbReference>
<dbReference type="NCBIfam" id="TIGR03399">
    <property type="entry name" value="RNA_3prim_cycl"/>
    <property type="match status" value="1"/>
</dbReference>
<dbReference type="NCBIfam" id="NF003246">
    <property type="entry name" value="PRK04204.1-2"/>
    <property type="match status" value="1"/>
</dbReference>
<dbReference type="STRING" id="595536.GCA_000178815_00246"/>
<feature type="active site" description="Tele-AMP-histidine intermediate" evidence="5">
    <location>
        <position position="307"/>
    </location>
</feature>
<dbReference type="GO" id="GO:0003963">
    <property type="term" value="F:RNA-3'-phosphate cyclase activity"/>
    <property type="evidence" value="ECO:0007669"/>
    <property type="project" value="UniProtKB-UniRule"/>
</dbReference>
<dbReference type="GO" id="GO:0006396">
    <property type="term" value="P:RNA processing"/>
    <property type="evidence" value="ECO:0007669"/>
    <property type="project" value="UniProtKB-UniRule"/>
</dbReference>
<dbReference type="PANTHER" id="PTHR11096:SF0">
    <property type="entry name" value="RNA 3'-TERMINAL PHOSPHATE CYCLASE"/>
    <property type="match status" value="1"/>
</dbReference>
<dbReference type="AlphaFoldDB" id="A0A2D2D6A4"/>
<reference evidence="10" key="1">
    <citation type="submission" date="2017-10" db="EMBL/GenBank/DDBJ databases">
        <title>Completed PacBio SMRT sequence of Methylosinus trichosporium OB3b reveals presence of a third large plasmid.</title>
        <authorList>
            <person name="Charles T.C."/>
            <person name="Lynch M.D.J."/>
            <person name="Heil J.R."/>
            <person name="Cheng J."/>
        </authorList>
    </citation>
    <scope>NUCLEOTIDE SEQUENCE [LARGE SCALE GENOMIC DNA]</scope>
    <source>
        <strain evidence="10">OB3b</strain>
        <plasmid evidence="10">pob3b1</plasmid>
    </source>
</reference>
<sequence>MIMIDGALGEGGGQILRSALSLSMATGRPFVIDRIRAGRPKPGLMRQHLSAVKAAKDICGAKATGDEVGSTRLAFEPGAVRAGEFVFDIGSAGSTSLLLQTVLVPLTLAGEPSRVTIRGGTNNLAAPPFEFIDRAFLPQLRRAGYDIAAALTRPGFYPAGGGEIIVEIGVSTQMHPLDMMTRGSLIGRKGEAVVANLDISIARREAETLCTLLDWPQDVVRPITERRAKGPGNILVATLAYEHVTEVCIAFGRLGASAEVIAEECATQVRSYLLGDHPVGPHLADQLLLPLALGAGGAFVTCAPSPHMLTNIAIIEMFLGERITTTDLGKGNWRVVIR</sequence>
<dbReference type="Gene3D" id="3.65.10.20">
    <property type="entry name" value="RNA 3'-terminal phosphate cyclase domain"/>
    <property type="match status" value="1"/>
</dbReference>
<keyword evidence="10" id="KW-1185">Reference proteome</keyword>